<dbReference type="EMBL" id="JPXS01000013">
    <property type="protein sequence ID" value="KGQ33651.1"/>
    <property type="molecule type" value="Genomic_DNA"/>
</dbReference>
<proteinExistence type="inferred from homology"/>
<evidence type="ECO:0000256" key="1">
    <source>
        <dbReference type="ARBA" id="ARBA00005695"/>
    </source>
</evidence>
<dbReference type="AlphaFoldDB" id="A0A0A2XMV7"/>
<name>A0A0A2XMV7_9PAST</name>
<dbReference type="FunFam" id="3.10.105.10:FF:000002">
    <property type="entry name" value="Dipeptide ABC transporter, substrate-binding protein"/>
    <property type="match status" value="1"/>
</dbReference>
<accession>A0A0A2XMV7</accession>
<dbReference type="GO" id="GO:0042938">
    <property type="term" value="P:dipeptide transport"/>
    <property type="evidence" value="ECO:0007669"/>
    <property type="project" value="TreeGrafter"/>
</dbReference>
<dbReference type="Pfam" id="PF00496">
    <property type="entry name" value="SBP_bac_5"/>
    <property type="match status" value="1"/>
</dbReference>
<dbReference type="Gene3D" id="3.10.105.10">
    <property type="entry name" value="Dipeptide-binding Protein, Domain 3"/>
    <property type="match status" value="1"/>
</dbReference>
<sequence length="531" mass="59936">MKKLTKLSLTVLALSLSTTAFAAPKTLVYCLEASPSAFNPQLVTDGASIDASGQAIYNSLTTFERGKTNVIPSLAESWDISDDGKVYTFHLRKGVKFQSNKLFKPTRDFNADDVLFSFNRQLDKNNPYYKVSGGTYEYFIGMDMPNIIDKIEKIDDYTVRFTLKAPNAPFLANVAMDFASILSKEYADKMLALGKPDAVDTQPIGTGPFELVSYQKDALIRYKSFSDYWEGKAKIDRLVFAITPDPSVRYAKLKKGECHVIPYPNPADIADMKKNPDITVHEKAGLNIGYLNFNVTKPPFDNVKVRQALSYAVNKQAIMDAVYQGTGQIAKNPIPPTMWSYNDDIKDYEYNPEKAKQLLKEAGFEKGFSTELWAMPVSRPYNPNARRMAEMIQADWKKVGVDAKIVSYEWGEYLQRMRKGEDPSGMMGWNGDNGDPDNFLGTLLSCAAKEQGSNYAKFCYEPFDKLIREAVQSTDLAKRTELYKQAQVIFKEQAPWITIAHSTVYEPTRKEVKNYVINPFSLHPFYGVDLE</sequence>
<dbReference type="PIRSF" id="PIRSF002741">
    <property type="entry name" value="MppA"/>
    <property type="match status" value="1"/>
</dbReference>
<evidence type="ECO:0000313" key="6">
    <source>
        <dbReference type="Proteomes" id="UP000030526"/>
    </source>
</evidence>
<dbReference type="Gene3D" id="3.90.76.10">
    <property type="entry name" value="Dipeptide-binding Protein, Domain 1"/>
    <property type="match status" value="1"/>
</dbReference>
<dbReference type="Proteomes" id="UP000030526">
    <property type="component" value="Unassembled WGS sequence"/>
</dbReference>
<dbReference type="GO" id="GO:1904680">
    <property type="term" value="F:peptide transmembrane transporter activity"/>
    <property type="evidence" value="ECO:0007669"/>
    <property type="project" value="TreeGrafter"/>
</dbReference>
<feature type="chain" id="PRO_5001997101" evidence="3">
    <location>
        <begin position="23"/>
        <end position="531"/>
    </location>
</feature>
<evidence type="ECO:0000313" key="5">
    <source>
        <dbReference type="EMBL" id="KGQ33651.1"/>
    </source>
</evidence>
<dbReference type="FunFam" id="3.90.76.10:FF:000002">
    <property type="entry name" value="Dipeptide ABC transporter, substrate-binding protein"/>
    <property type="match status" value="1"/>
</dbReference>
<dbReference type="PANTHER" id="PTHR30290:SF38">
    <property type="entry name" value="D,D-DIPEPTIDE-BINDING PERIPLASMIC PROTEIN DDPA-RELATED"/>
    <property type="match status" value="1"/>
</dbReference>
<reference evidence="5 6" key="1">
    <citation type="submission" date="2014-08" db="EMBL/GenBank/DDBJ databases">
        <title>Chaperone-usher fimbriae in a diverse selection of Gallibacterium genomes.</title>
        <authorList>
            <person name="Kudirkiene E."/>
            <person name="Bager R.J."/>
            <person name="Johnson T.J."/>
            <person name="Bojesen A.M."/>
        </authorList>
    </citation>
    <scope>NUCLEOTIDE SEQUENCE [LARGE SCALE GENOMIC DNA]</scope>
    <source>
        <strain evidence="5 6">20558/3kl.</strain>
    </source>
</reference>
<evidence type="ECO:0000256" key="2">
    <source>
        <dbReference type="ARBA" id="ARBA00022729"/>
    </source>
</evidence>
<dbReference type="PANTHER" id="PTHR30290">
    <property type="entry name" value="PERIPLASMIC BINDING COMPONENT OF ABC TRANSPORTER"/>
    <property type="match status" value="1"/>
</dbReference>
<dbReference type="GO" id="GO:0030288">
    <property type="term" value="C:outer membrane-bounded periplasmic space"/>
    <property type="evidence" value="ECO:0007669"/>
    <property type="project" value="TreeGrafter"/>
</dbReference>
<dbReference type="InterPro" id="IPR030678">
    <property type="entry name" value="Peptide/Ni-bd"/>
</dbReference>
<organism evidence="5 6">
    <name type="scientific">Gallibacterium anatis</name>
    <dbReference type="NCBI Taxonomy" id="750"/>
    <lineage>
        <taxon>Bacteria</taxon>
        <taxon>Pseudomonadati</taxon>
        <taxon>Pseudomonadota</taxon>
        <taxon>Gammaproteobacteria</taxon>
        <taxon>Pasteurellales</taxon>
        <taxon>Pasteurellaceae</taxon>
        <taxon>Gallibacterium</taxon>
    </lineage>
</organism>
<dbReference type="PROSITE" id="PS01040">
    <property type="entry name" value="SBP_BACTERIAL_5"/>
    <property type="match status" value="1"/>
</dbReference>
<gene>
    <name evidence="5" type="ORF">JP32_02225</name>
</gene>
<comment type="similarity">
    <text evidence="1">Belongs to the bacterial solute-binding protein 5 family.</text>
</comment>
<dbReference type="CDD" id="cd08493">
    <property type="entry name" value="PBP2_DppA_like"/>
    <property type="match status" value="1"/>
</dbReference>
<feature type="domain" description="Solute-binding protein family 5" evidence="4">
    <location>
        <begin position="70"/>
        <end position="449"/>
    </location>
</feature>
<dbReference type="InterPro" id="IPR023765">
    <property type="entry name" value="SBP_5_CS"/>
</dbReference>
<keyword evidence="2 3" id="KW-0732">Signal</keyword>
<evidence type="ECO:0000259" key="4">
    <source>
        <dbReference type="Pfam" id="PF00496"/>
    </source>
</evidence>
<dbReference type="SUPFAM" id="SSF53850">
    <property type="entry name" value="Periplasmic binding protein-like II"/>
    <property type="match status" value="1"/>
</dbReference>
<dbReference type="InterPro" id="IPR000914">
    <property type="entry name" value="SBP_5_dom"/>
</dbReference>
<dbReference type="FunFam" id="3.40.190.10:FF:000036">
    <property type="entry name" value="Dipeptide ABC transporter, substrate-binding protein"/>
    <property type="match status" value="1"/>
</dbReference>
<feature type="signal peptide" evidence="3">
    <location>
        <begin position="1"/>
        <end position="22"/>
    </location>
</feature>
<protein>
    <submittedName>
        <fullName evidence="5">Peptide transporter</fullName>
    </submittedName>
</protein>
<evidence type="ECO:0000256" key="3">
    <source>
        <dbReference type="SAM" id="SignalP"/>
    </source>
</evidence>
<dbReference type="RefSeq" id="WP_039083493.1">
    <property type="nucleotide sequence ID" value="NZ_JPXS01000013.1"/>
</dbReference>
<dbReference type="Gene3D" id="3.40.190.10">
    <property type="entry name" value="Periplasmic binding protein-like II"/>
    <property type="match status" value="1"/>
</dbReference>
<dbReference type="InterPro" id="IPR039424">
    <property type="entry name" value="SBP_5"/>
</dbReference>
<dbReference type="GO" id="GO:0043190">
    <property type="term" value="C:ATP-binding cassette (ABC) transporter complex"/>
    <property type="evidence" value="ECO:0007669"/>
    <property type="project" value="InterPro"/>
</dbReference>
<comment type="caution">
    <text evidence="5">The sequence shown here is derived from an EMBL/GenBank/DDBJ whole genome shotgun (WGS) entry which is preliminary data.</text>
</comment>